<keyword evidence="5" id="KW-1185">Reference proteome</keyword>
<dbReference type="Pfam" id="PF00005">
    <property type="entry name" value="ABC_tran"/>
    <property type="match status" value="1"/>
</dbReference>
<dbReference type="OrthoDB" id="9804819at2"/>
<dbReference type="AlphaFoldDB" id="A0A3Q9G3H1"/>
<feature type="domain" description="ABC transporter" evidence="3">
    <location>
        <begin position="5"/>
        <end position="229"/>
    </location>
</feature>
<organism evidence="4 5">
    <name type="scientific">Flaviflexus ciconiae</name>
    <dbReference type="NCBI Taxonomy" id="2496867"/>
    <lineage>
        <taxon>Bacteria</taxon>
        <taxon>Bacillati</taxon>
        <taxon>Actinomycetota</taxon>
        <taxon>Actinomycetes</taxon>
        <taxon>Actinomycetales</taxon>
        <taxon>Actinomycetaceae</taxon>
        <taxon>Flaviflexus</taxon>
    </lineage>
</organism>
<dbReference type="SMART" id="SM00382">
    <property type="entry name" value="AAA"/>
    <property type="match status" value="1"/>
</dbReference>
<dbReference type="KEGG" id="flh:EJ997_03700"/>
<name>A0A3Q9G3H1_9ACTO</name>
<dbReference type="GO" id="GO:0005524">
    <property type="term" value="F:ATP binding"/>
    <property type="evidence" value="ECO:0007669"/>
    <property type="project" value="UniProtKB-KW"/>
</dbReference>
<reference evidence="4 5" key="1">
    <citation type="submission" date="2018-12" db="EMBL/GenBank/DDBJ databases">
        <title>Complete genome sequence of Flaviflexus sp. H23T48.</title>
        <authorList>
            <person name="Bae J.-W."/>
            <person name="Lee J.-Y."/>
        </authorList>
    </citation>
    <scope>NUCLEOTIDE SEQUENCE [LARGE SCALE GENOMIC DNA]</scope>
    <source>
        <strain evidence="4 5">H23T48</strain>
    </source>
</reference>
<accession>A0A3Q9G3H1</accession>
<dbReference type="PANTHER" id="PTHR43158">
    <property type="entry name" value="SKFA PEPTIDE EXPORT ATP-BINDING PROTEIN SKFE"/>
    <property type="match status" value="1"/>
</dbReference>
<dbReference type="Proteomes" id="UP000280344">
    <property type="component" value="Chromosome"/>
</dbReference>
<evidence type="ECO:0000313" key="4">
    <source>
        <dbReference type="EMBL" id="AZQ76585.1"/>
    </source>
</evidence>
<dbReference type="EMBL" id="CP034593">
    <property type="protein sequence ID" value="AZQ76585.1"/>
    <property type="molecule type" value="Genomic_DNA"/>
</dbReference>
<dbReference type="SUPFAM" id="SSF52540">
    <property type="entry name" value="P-loop containing nucleoside triphosphate hydrolases"/>
    <property type="match status" value="1"/>
</dbReference>
<dbReference type="PROSITE" id="PS50893">
    <property type="entry name" value="ABC_TRANSPORTER_2"/>
    <property type="match status" value="1"/>
</dbReference>
<dbReference type="Gene3D" id="3.40.50.300">
    <property type="entry name" value="P-loop containing nucleotide triphosphate hydrolases"/>
    <property type="match status" value="1"/>
</dbReference>
<evidence type="ECO:0000256" key="1">
    <source>
        <dbReference type="ARBA" id="ARBA00022741"/>
    </source>
</evidence>
<sequence length="243" mass="26642">MTYSISMTNVSYAYGKKEALRGINAQIPAGTITGLLGRNGSGKSTLAMLLAGQMKAEGELLVNGTSPWENPEIMPNTVLVSDSTSIFLDNKLGRSSELWRNSRPNWDEDLYNELLDMWQLSEKDTYSSLSRGQQSAFVAALGLASQGELTIFDEVHLGMDVVVRQEFYDAMLASFVKKPRTIILSSHLVSEIENLIEEVLIVDRGKLIAAGFADDLREEHGQDGAQASLTDVLINLTGKRIGK</sequence>
<evidence type="ECO:0000259" key="3">
    <source>
        <dbReference type="PROSITE" id="PS50893"/>
    </source>
</evidence>
<dbReference type="RefSeq" id="WP_126703393.1">
    <property type="nucleotide sequence ID" value="NZ_CP034593.1"/>
</dbReference>
<dbReference type="InterPro" id="IPR027417">
    <property type="entry name" value="P-loop_NTPase"/>
</dbReference>
<protein>
    <submittedName>
        <fullName evidence="4">ABC transporter ATP-binding protein</fullName>
    </submittedName>
</protein>
<dbReference type="GO" id="GO:0016887">
    <property type="term" value="F:ATP hydrolysis activity"/>
    <property type="evidence" value="ECO:0007669"/>
    <property type="project" value="InterPro"/>
</dbReference>
<keyword evidence="2 4" id="KW-0067">ATP-binding</keyword>
<evidence type="ECO:0000256" key="2">
    <source>
        <dbReference type="ARBA" id="ARBA00022840"/>
    </source>
</evidence>
<proteinExistence type="predicted"/>
<evidence type="ECO:0000313" key="5">
    <source>
        <dbReference type="Proteomes" id="UP000280344"/>
    </source>
</evidence>
<gene>
    <name evidence="4" type="ORF">EJ997_03700</name>
</gene>
<dbReference type="InterPro" id="IPR003439">
    <property type="entry name" value="ABC_transporter-like_ATP-bd"/>
</dbReference>
<dbReference type="InterPro" id="IPR003593">
    <property type="entry name" value="AAA+_ATPase"/>
</dbReference>
<dbReference type="PANTHER" id="PTHR43158:SF5">
    <property type="entry name" value="ABC TRANSPORTER, ATP-BINDING PROTEIN"/>
    <property type="match status" value="1"/>
</dbReference>
<keyword evidence="1" id="KW-0547">Nucleotide-binding</keyword>